<keyword evidence="5" id="KW-1133">Transmembrane helix</keyword>
<feature type="coiled-coil region" evidence="7">
    <location>
        <begin position="35"/>
        <end position="130"/>
    </location>
</feature>
<dbReference type="PANTHER" id="PTHR12826:SF15">
    <property type="entry name" value="RIBONUCLEASE Y"/>
    <property type="match status" value="1"/>
</dbReference>
<dbReference type="Proteomes" id="UP000230935">
    <property type="component" value="Unassembled WGS sequence"/>
</dbReference>
<evidence type="ECO:0000256" key="6">
    <source>
        <dbReference type="NCBIfam" id="TIGR03319"/>
    </source>
</evidence>
<dbReference type="NCBIfam" id="TIGR00277">
    <property type="entry name" value="HDIG"/>
    <property type="match status" value="1"/>
</dbReference>
<keyword evidence="5" id="KW-1003">Cell membrane</keyword>
<comment type="caution">
    <text evidence="9">The sequence shown here is derived from an EMBL/GenBank/DDBJ whole genome shotgun (WGS) entry which is preliminary data.</text>
</comment>
<dbReference type="GO" id="GO:0006402">
    <property type="term" value="P:mRNA catabolic process"/>
    <property type="evidence" value="ECO:0007669"/>
    <property type="project" value="UniProtKB-UniRule"/>
</dbReference>
<evidence type="ECO:0000256" key="1">
    <source>
        <dbReference type="ARBA" id="ARBA00022722"/>
    </source>
</evidence>
<name>A0A2H0W0N8_9BACT</name>
<dbReference type="Pfam" id="PF00013">
    <property type="entry name" value="KH_1"/>
    <property type="match status" value="1"/>
</dbReference>
<dbReference type="GO" id="GO:0004521">
    <property type="term" value="F:RNA endonuclease activity"/>
    <property type="evidence" value="ECO:0007669"/>
    <property type="project" value="UniProtKB-UniRule"/>
</dbReference>
<dbReference type="Gene3D" id="3.30.1370.10">
    <property type="entry name" value="K Homology domain, type 1"/>
    <property type="match status" value="1"/>
</dbReference>
<evidence type="ECO:0000259" key="8">
    <source>
        <dbReference type="PROSITE" id="PS51831"/>
    </source>
</evidence>
<dbReference type="NCBIfam" id="TIGR03319">
    <property type="entry name" value="RNase_Y"/>
    <property type="match status" value="1"/>
</dbReference>
<keyword evidence="3 5" id="KW-0378">Hydrolase</keyword>
<feature type="domain" description="HD" evidence="8">
    <location>
        <begin position="327"/>
        <end position="419"/>
    </location>
</feature>
<dbReference type="InterPro" id="IPR006675">
    <property type="entry name" value="HDIG_dom"/>
</dbReference>
<dbReference type="PROSITE" id="PS50084">
    <property type="entry name" value="KH_TYPE_1"/>
    <property type="match status" value="1"/>
</dbReference>
<feature type="transmembrane region" description="Helical" evidence="5">
    <location>
        <begin position="6"/>
        <end position="26"/>
    </location>
</feature>
<dbReference type="CDD" id="cd00077">
    <property type="entry name" value="HDc"/>
    <property type="match status" value="1"/>
</dbReference>
<dbReference type="AlphaFoldDB" id="A0A2H0W0N8"/>
<evidence type="ECO:0000313" key="9">
    <source>
        <dbReference type="EMBL" id="PIS04908.1"/>
    </source>
</evidence>
<dbReference type="HAMAP" id="MF_00335">
    <property type="entry name" value="RNase_Y"/>
    <property type="match status" value="1"/>
</dbReference>
<dbReference type="GO" id="GO:0016787">
    <property type="term" value="F:hydrolase activity"/>
    <property type="evidence" value="ECO:0007669"/>
    <property type="project" value="UniProtKB-KW"/>
</dbReference>
<dbReference type="Pfam" id="PF01966">
    <property type="entry name" value="HD"/>
    <property type="match status" value="1"/>
</dbReference>
<protein>
    <recommendedName>
        <fullName evidence="5 6">Ribonuclease Y</fullName>
        <shortName evidence="5">RNase Y</shortName>
        <ecNumber evidence="5 6">3.1.-.-</ecNumber>
    </recommendedName>
</protein>
<dbReference type="InterPro" id="IPR006674">
    <property type="entry name" value="HD_domain"/>
</dbReference>
<accession>A0A2H0W0N8</accession>
<sequence length="510" mass="57373">MFFIEQLGIFFLVVGLLIGGFFGYVIRKLIAIKRRDAVETKVEQLLNEAKTKEKEILLDANDKALKVIEKGKQEVEKEKEEVKAMRHRVEQRESMFDQKLLDLENNKQELLEKAKRVDEIKAEVKEIKVKQLEKLEAVARLSRDEAVKKLLEQVEREANEDVKARMKKLIEHGNEQIESKAKDLMALAIMRCASTHTSDLTTTNVEIPSDEMKGRIIGKEGRNIKTLENLTGVEILIDETPNMIMISGFSPIRRQVAKGALDKLIVDGRIHPGRIEEAVEEAKRELAGEIRKAGEDALLEFGITGIDPKLTQILGRLKFRTSYGQNNLVHAKEVAHIAGLLAAELGADVALCKKGGLFHDIGKAVDHDIQGGHPEIGYDIMKKFGMPEELAYMCIGHHEDNPITLEGVIVKSADAISGSRPGARKDSYENYLQRLEELEKVATSFDGVDKAYAIQAGREIRVFVRPEAVDDVQATKMAQQIARQIESELKYPGEIKVVLIRENRVIEYAR</sequence>
<keyword evidence="1 5" id="KW-0540">Nuclease</keyword>
<dbReference type="InterPro" id="IPR003607">
    <property type="entry name" value="HD/PDEase_dom"/>
</dbReference>
<evidence type="ECO:0000256" key="2">
    <source>
        <dbReference type="ARBA" id="ARBA00022759"/>
    </source>
</evidence>
<comment type="subcellular location">
    <subcellularLocation>
        <location evidence="5">Cell membrane</location>
        <topology evidence="5">Single-pass membrane protein</topology>
    </subcellularLocation>
</comment>
<evidence type="ECO:0000256" key="4">
    <source>
        <dbReference type="ARBA" id="ARBA00022884"/>
    </source>
</evidence>
<dbReference type="InterPro" id="IPR036612">
    <property type="entry name" value="KH_dom_type_1_sf"/>
</dbReference>
<evidence type="ECO:0000256" key="3">
    <source>
        <dbReference type="ARBA" id="ARBA00022801"/>
    </source>
</evidence>
<comment type="similarity">
    <text evidence="5">Belongs to the RNase Y family.</text>
</comment>
<dbReference type="GO" id="GO:0003723">
    <property type="term" value="F:RNA binding"/>
    <property type="evidence" value="ECO:0007669"/>
    <property type="project" value="UniProtKB-UniRule"/>
</dbReference>
<keyword evidence="7" id="KW-0175">Coiled coil</keyword>
<dbReference type="EMBL" id="PEZZ01000032">
    <property type="protein sequence ID" value="PIS04908.1"/>
    <property type="molecule type" value="Genomic_DNA"/>
</dbReference>
<keyword evidence="2 5" id="KW-0255">Endonuclease</keyword>
<dbReference type="InterPro" id="IPR022711">
    <property type="entry name" value="RNase_Y_N"/>
</dbReference>
<dbReference type="Pfam" id="PF12072">
    <property type="entry name" value="RNase_Y_N"/>
    <property type="match status" value="1"/>
</dbReference>
<dbReference type="SUPFAM" id="SSF109604">
    <property type="entry name" value="HD-domain/PDEase-like"/>
    <property type="match status" value="1"/>
</dbReference>
<dbReference type="PANTHER" id="PTHR12826">
    <property type="entry name" value="RIBONUCLEASE Y"/>
    <property type="match status" value="1"/>
</dbReference>
<dbReference type="InterPro" id="IPR017705">
    <property type="entry name" value="Ribonuclease_Y"/>
</dbReference>
<comment type="function">
    <text evidence="5">Endoribonuclease that initiates mRNA decay.</text>
</comment>
<dbReference type="EC" id="3.1.-.-" evidence="5 6"/>
<dbReference type="GO" id="GO:0005886">
    <property type="term" value="C:plasma membrane"/>
    <property type="evidence" value="ECO:0007669"/>
    <property type="project" value="UniProtKB-SubCell"/>
</dbReference>
<dbReference type="SMART" id="SM00322">
    <property type="entry name" value="KH"/>
    <property type="match status" value="1"/>
</dbReference>
<dbReference type="SUPFAM" id="SSF54791">
    <property type="entry name" value="Eukaryotic type KH-domain (KH-domain type I)"/>
    <property type="match status" value="1"/>
</dbReference>
<dbReference type="CDD" id="cd22431">
    <property type="entry name" value="KH-I_RNaseY"/>
    <property type="match status" value="1"/>
</dbReference>
<proteinExistence type="inferred from homology"/>
<keyword evidence="5" id="KW-0472">Membrane</keyword>
<evidence type="ECO:0000313" key="10">
    <source>
        <dbReference type="Proteomes" id="UP000230935"/>
    </source>
</evidence>
<dbReference type="SMART" id="SM00471">
    <property type="entry name" value="HDc"/>
    <property type="match status" value="1"/>
</dbReference>
<reference evidence="10" key="1">
    <citation type="submission" date="2017-09" db="EMBL/GenBank/DDBJ databases">
        <title>Depth-based differentiation of microbial function through sediment-hosted aquifers and enrichment of novel symbionts in the deep terrestrial subsurface.</title>
        <authorList>
            <person name="Probst A.J."/>
            <person name="Ladd B."/>
            <person name="Jarett J.K."/>
            <person name="Geller-Mcgrath D.E."/>
            <person name="Sieber C.M.K."/>
            <person name="Emerson J.B."/>
            <person name="Anantharaman K."/>
            <person name="Thomas B.C."/>
            <person name="Malmstrom R."/>
            <person name="Stieglmeier M."/>
            <person name="Klingl A."/>
            <person name="Woyke T."/>
            <person name="Ryan C.M."/>
            <person name="Banfield J.F."/>
        </authorList>
    </citation>
    <scope>NUCLEOTIDE SEQUENCE [LARGE SCALE GENOMIC DNA]</scope>
</reference>
<evidence type="ECO:0000256" key="5">
    <source>
        <dbReference type="HAMAP-Rule" id="MF_00335"/>
    </source>
</evidence>
<keyword evidence="5" id="KW-0812">Transmembrane</keyword>
<dbReference type="InterPro" id="IPR004088">
    <property type="entry name" value="KH_dom_type_1"/>
</dbReference>
<dbReference type="InterPro" id="IPR004087">
    <property type="entry name" value="KH_dom"/>
</dbReference>
<organism evidence="9 10">
    <name type="scientific">Candidatus Buchananbacteria bacterium CG10_big_fil_rev_8_21_14_0_10_42_9</name>
    <dbReference type="NCBI Taxonomy" id="1974526"/>
    <lineage>
        <taxon>Bacteria</taxon>
        <taxon>Candidatus Buchananiibacteriota</taxon>
    </lineage>
</organism>
<evidence type="ECO:0000256" key="7">
    <source>
        <dbReference type="SAM" id="Coils"/>
    </source>
</evidence>
<dbReference type="PROSITE" id="PS51831">
    <property type="entry name" value="HD"/>
    <property type="match status" value="1"/>
</dbReference>
<dbReference type="Gene3D" id="1.10.3210.10">
    <property type="entry name" value="Hypothetical protein af1432"/>
    <property type="match status" value="1"/>
</dbReference>
<gene>
    <name evidence="5 9" type="primary">rny</name>
    <name evidence="9" type="ORF">COT81_04015</name>
</gene>
<keyword evidence="4 5" id="KW-0694">RNA-binding</keyword>